<dbReference type="EMBL" id="VSSQ01016701">
    <property type="protein sequence ID" value="MPM58317.1"/>
    <property type="molecule type" value="Genomic_DNA"/>
</dbReference>
<dbReference type="InterPro" id="IPR029063">
    <property type="entry name" value="SAM-dependent_MTases_sf"/>
</dbReference>
<dbReference type="Pfam" id="PF10672">
    <property type="entry name" value="Methyltrans_SAM"/>
    <property type="match status" value="1"/>
</dbReference>
<dbReference type="PANTHER" id="PTHR42873">
    <property type="entry name" value="RIBOSOMAL RNA LARGE SUBUNIT METHYLTRANSFERASE"/>
    <property type="match status" value="1"/>
</dbReference>
<proteinExistence type="predicted"/>
<dbReference type="Gene3D" id="3.40.50.150">
    <property type="entry name" value="Vaccinia Virus protein VP39"/>
    <property type="match status" value="1"/>
</dbReference>
<gene>
    <name evidence="5" type="primary">rlmI_21</name>
    <name evidence="5" type="ORF">SDC9_105148</name>
</gene>
<evidence type="ECO:0000256" key="1">
    <source>
        <dbReference type="ARBA" id="ARBA00022603"/>
    </source>
</evidence>
<protein>
    <submittedName>
        <fullName evidence="5">Ribosomal RNA large subunit methyltransferase I</fullName>
        <ecNumber evidence="5">2.1.1.191</ecNumber>
    </submittedName>
</protein>
<dbReference type="AlphaFoldDB" id="A0A645AYS0"/>
<reference evidence="5" key="1">
    <citation type="submission" date="2019-08" db="EMBL/GenBank/DDBJ databases">
        <authorList>
            <person name="Kucharzyk K."/>
            <person name="Murdoch R.W."/>
            <person name="Higgins S."/>
            <person name="Loffler F."/>
        </authorList>
    </citation>
    <scope>NUCLEOTIDE SEQUENCE</scope>
</reference>
<dbReference type="SUPFAM" id="SSF53335">
    <property type="entry name" value="S-adenosyl-L-methionine-dependent methyltransferases"/>
    <property type="match status" value="1"/>
</dbReference>
<dbReference type="PANTHER" id="PTHR42873:SF1">
    <property type="entry name" value="S-ADENOSYLMETHIONINE-DEPENDENT METHYLTRANSFERASE DOMAIN-CONTAINING PROTEIN"/>
    <property type="match status" value="1"/>
</dbReference>
<organism evidence="5">
    <name type="scientific">bioreactor metagenome</name>
    <dbReference type="NCBI Taxonomy" id="1076179"/>
    <lineage>
        <taxon>unclassified sequences</taxon>
        <taxon>metagenomes</taxon>
        <taxon>ecological metagenomes</taxon>
    </lineage>
</organism>
<evidence type="ECO:0000313" key="5">
    <source>
        <dbReference type="EMBL" id="MPM58317.1"/>
    </source>
</evidence>
<dbReference type="CDD" id="cd11572">
    <property type="entry name" value="RlmI_M_like"/>
    <property type="match status" value="1"/>
</dbReference>
<dbReference type="EC" id="2.1.1.191" evidence="5"/>
<evidence type="ECO:0000259" key="4">
    <source>
        <dbReference type="Pfam" id="PF10672"/>
    </source>
</evidence>
<dbReference type="InterPro" id="IPR019614">
    <property type="entry name" value="SAM-dep_methyl-trfase"/>
</dbReference>
<sequence length="353" mass="39428">MEVYASDKTFLAIGHYQIGSIAVRVLSFSMIEIDNHFWYEKVAAAFRLRQSIGLIRENNNTYRLVHGEGDNLPGLIVDVYGDTAVMQAHSVGMHLIRKSLAEGIVKAVPGVQNVYYKSETTLPFKAPVDPENGYLIGKESEVCMALENGLNFQVDWLRGQKTGFFVDQRENRALLELYAKGKSVLNMFCYTGGFSVYAMRGGARLVHSVDSSAKAIDLTDKNVAVNFPGDIRHASYVEDAFKFLNANQNQYDLLVLDPPAFAKHRDALRNALKGYKRLNAKGIEQIKPGGILFTFSCSQVVTREQFRLAVFSAAAETGRNVRILHQLSQPADHPVNIYHPEGEYLKGLVLYVE</sequence>
<keyword evidence="1 5" id="KW-0489">Methyltransferase</keyword>
<dbReference type="CDD" id="cd02440">
    <property type="entry name" value="AdoMet_MTases"/>
    <property type="match status" value="1"/>
</dbReference>
<accession>A0A645AYS0</accession>
<dbReference type="GO" id="GO:0032259">
    <property type="term" value="P:methylation"/>
    <property type="evidence" value="ECO:0007669"/>
    <property type="project" value="UniProtKB-KW"/>
</dbReference>
<feature type="domain" description="S-adenosylmethionine-dependent methyltransferase" evidence="4">
    <location>
        <begin position="132"/>
        <end position="301"/>
    </location>
</feature>
<name>A0A645AYS0_9ZZZZ</name>
<dbReference type="Gene3D" id="3.30.750.80">
    <property type="entry name" value="RNA methyltransferase domain (HRMD) like"/>
    <property type="match status" value="1"/>
</dbReference>
<comment type="caution">
    <text evidence="5">The sequence shown here is derived from an EMBL/GenBank/DDBJ whole genome shotgun (WGS) entry which is preliminary data.</text>
</comment>
<dbReference type="GO" id="GO:0008168">
    <property type="term" value="F:methyltransferase activity"/>
    <property type="evidence" value="ECO:0007669"/>
    <property type="project" value="UniProtKB-KW"/>
</dbReference>
<evidence type="ECO:0000256" key="3">
    <source>
        <dbReference type="ARBA" id="ARBA00022691"/>
    </source>
</evidence>
<keyword evidence="3" id="KW-0949">S-adenosyl-L-methionine</keyword>
<evidence type="ECO:0000256" key="2">
    <source>
        <dbReference type="ARBA" id="ARBA00022679"/>
    </source>
</evidence>
<keyword evidence="2 5" id="KW-0808">Transferase</keyword>